<sequence length="582" mass="60003">MELKQILPMQFGRIALAALFCTALGIAGCGGGGGGDSSLSSGSLGENTGGDNTAGNDSTDTNDDDDTVTTTGIRIGNGTGASFQEGALGAEETSLPAGGSTTLIVNFVDGDGEAITSAVDVSFTSDCFANGISTFSATSITTNTSGFGTVQYTANGCSGTDVVTASATVDNENLGASVTLSIEADTVLAVEFVSATPEQISLKGLGGTETSQVVFRLTGELGASIIGEQVTFELNTDVGGVTLTSTEGETDNNGEVSTVVQSGTVPTSLEVTATHAGTNNSGTSDSIAVTTGVPVFANFSPSYSPFNPDRAVNTNGIEVQISIIASDYFQQDVPDGRRVFFTSEGGNIDSSCVISSGECSITWRSAEFRPPEGRITVLTYMDGAEDFVDTNGNNVYETTDTAGTDLSEPYVDANEDGEYNVGELFFDTNNNNAFDMGNNLWDGPCLDEVSASADCSGEDSISIWKSFIIYTPTSNLIVNRDTASPVDVTGGPQVVCVTIQEDNDLVSAFGGNPAPNGTTVDFSTDNGQINGPSSFSYDGNETGPLQWCVNVSADDTSDSGVLTLEVETTEGIGYVRTWAVND</sequence>
<feature type="compositionally biased region" description="Low complexity" evidence="1">
    <location>
        <begin position="37"/>
        <end position="59"/>
    </location>
</feature>
<dbReference type="PROSITE" id="PS51257">
    <property type="entry name" value="PROKAR_LIPOPROTEIN"/>
    <property type="match status" value="1"/>
</dbReference>
<evidence type="ECO:0000256" key="1">
    <source>
        <dbReference type="SAM" id="MobiDB-lite"/>
    </source>
</evidence>
<evidence type="ECO:0000313" key="2">
    <source>
        <dbReference type="EMBL" id="GLS25861.1"/>
    </source>
</evidence>
<keyword evidence="3" id="KW-1185">Reference proteome</keyword>
<comment type="caution">
    <text evidence="2">The sequence shown here is derived from an EMBL/GenBank/DDBJ whole genome shotgun (WGS) entry which is preliminary data.</text>
</comment>
<dbReference type="AlphaFoldDB" id="A0AA37T5D5"/>
<dbReference type="Proteomes" id="UP001156870">
    <property type="component" value="Unassembled WGS sequence"/>
</dbReference>
<dbReference type="EMBL" id="BSPD01000035">
    <property type="protein sequence ID" value="GLS25861.1"/>
    <property type="molecule type" value="Genomic_DNA"/>
</dbReference>
<reference evidence="2 3" key="1">
    <citation type="journal article" date="2014" name="Int. J. Syst. Evol. Microbiol.">
        <title>Complete genome sequence of Corynebacterium casei LMG S-19264T (=DSM 44701T), isolated from a smear-ripened cheese.</title>
        <authorList>
            <consortium name="US DOE Joint Genome Institute (JGI-PGF)"/>
            <person name="Walter F."/>
            <person name="Albersmeier A."/>
            <person name="Kalinowski J."/>
            <person name="Ruckert C."/>
        </authorList>
    </citation>
    <scope>NUCLEOTIDE SEQUENCE [LARGE SCALE GENOMIC DNA]</scope>
    <source>
        <strain evidence="2 3">NBRC 110095</strain>
    </source>
</reference>
<dbReference type="InterPro" id="IPR008964">
    <property type="entry name" value="Invasin/intimin_cell_adhesion"/>
</dbReference>
<protein>
    <recommendedName>
        <fullName evidence="4">Big-1 domain-containing protein</fullName>
    </recommendedName>
</protein>
<dbReference type="InterPro" id="IPR013783">
    <property type="entry name" value="Ig-like_fold"/>
</dbReference>
<organism evidence="2 3">
    <name type="scientific">Marinibactrum halimedae</name>
    <dbReference type="NCBI Taxonomy" id="1444977"/>
    <lineage>
        <taxon>Bacteria</taxon>
        <taxon>Pseudomonadati</taxon>
        <taxon>Pseudomonadota</taxon>
        <taxon>Gammaproteobacteria</taxon>
        <taxon>Cellvibrionales</taxon>
        <taxon>Cellvibrionaceae</taxon>
        <taxon>Marinibactrum</taxon>
    </lineage>
</organism>
<dbReference type="Gene3D" id="2.60.40.10">
    <property type="entry name" value="Immunoglobulins"/>
    <property type="match status" value="2"/>
</dbReference>
<accession>A0AA37T5D5</accession>
<evidence type="ECO:0000313" key="3">
    <source>
        <dbReference type="Proteomes" id="UP001156870"/>
    </source>
</evidence>
<dbReference type="RefSeq" id="WP_232595042.1">
    <property type="nucleotide sequence ID" value="NZ_BSPD01000035.1"/>
</dbReference>
<name>A0AA37T5D5_9GAMM</name>
<gene>
    <name evidence="2" type="ORF">GCM10007877_15750</name>
</gene>
<dbReference type="SUPFAM" id="SSF49373">
    <property type="entry name" value="Invasin/intimin cell-adhesion fragments"/>
    <property type="match status" value="1"/>
</dbReference>
<feature type="region of interest" description="Disordered" evidence="1">
    <location>
        <begin position="37"/>
        <end position="78"/>
    </location>
</feature>
<proteinExistence type="predicted"/>
<evidence type="ECO:0008006" key="4">
    <source>
        <dbReference type="Google" id="ProtNLM"/>
    </source>
</evidence>